<reference evidence="1 2" key="1">
    <citation type="journal article" date="2019" name="Genome Biol. Evol.">
        <title>Insights into the evolution of the New World diploid cottons (Gossypium, subgenus Houzingenia) based on genome sequencing.</title>
        <authorList>
            <person name="Grover C.E."/>
            <person name="Arick M.A. 2nd"/>
            <person name="Thrash A."/>
            <person name="Conover J.L."/>
            <person name="Sanders W.S."/>
            <person name="Peterson D.G."/>
            <person name="Frelichowski J.E."/>
            <person name="Scheffler J.A."/>
            <person name="Scheffler B.E."/>
            <person name="Wendel J.F."/>
        </authorList>
    </citation>
    <scope>NUCLEOTIDE SEQUENCE [LARGE SCALE GENOMIC DNA]</scope>
    <source>
        <strain evidence="1">5</strain>
        <tissue evidence="1">Leaf</tissue>
    </source>
</reference>
<gene>
    <name evidence="1" type="ORF">Gogos_021179</name>
</gene>
<protein>
    <submittedName>
        <fullName evidence="1">Uncharacterized protein</fullName>
    </submittedName>
</protein>
<dbReference type="AlphaFoldDB" id="A0A7J9D4P9"/>
<keyword evidence="2" id="KW-1185">Reference proteome</keyword>
<proteinExistence type="predicted"/>
<evidence type="ECO:0000313" key="1">
    <source>
        <dbReference type="EMBL" id="MBA0755720.1"/>
    </source>
</evidence>
<name>A0A7J9D4P9_GOSGO</name>
<dbReference type="EMBL" id="JABEZY010271315">
    <property type="protein sequence ID" value="MBA0755720.1"/>
    <property type="molecule type" value="Genomic_DNA"/>
</dbReference>
<organism evidence="1 2">
    <name type="scientific">Gossypium gossypioides</name>
    <name type="common">Mexican cotton</name>
    <name type="synonym">Selera gossypioides</name>
    <dbReference type="NCBI Taxonomy" id="34282"/>
    <lineage>
        <taxon>Eukaryota</taxon>
        <taxon>Viridiplantae</taxon>
        <taxon>Streptophyta</taxon>
        <taxon>Embryophyta</taxon>
        <taxon>Tracheophyta</taxon>
        <taxon>Spermatophyta</taxon>
        <taxon>Magnoliopsida</taxon>
        <taxon>eudicotyledons</taxon>
        <taxon>Gunneridae</taxon>
        <taxon>Pentapetalae</taxon>
        <taxon>rosids</taxon>
        <taxon>malvids</taxon>
        <taxon>Malvales</taxon>
        <taxon>Malvaceae</taxon>
        <taxon>Malvoideae</taxon>
        <taxon>Gossypium</taxon>
    </lineage>
</organism>
<accession>A0A7J9D4P9</accession>
<dbReference type="Proteomes" id="UP000593579">
    <property type="component" value="Unassembled WGS sequence"/>
</dbReference>
<comment type="caution">
    <text evidence="1">The sequence shown here is derived from an EMBL/GenBank/DDBJ whole genome shotgun (WGS) entry which is preliminary data.</text>
</comment>
<sequence length="145" mass="17173">MKRFTANSMWTLEYDWWWGKRINDNVPLSNQESIQPIEEHLQVISSELEILKQDFGKKKKGKNKAKEDLDSLKTDYKKLRLSIRTTGLEKMSGKWEFLKSQDEKVGLRARVAKLEWSLHQHRSRNSMTKLKAGLTKIDELKRKIE</sequence>
<evidence type="ECO:0000313" key="2">
    <source>
        <dbReference type="Proteomes" id="UP000593579"/>
    </source>
</evidence>